<dbReference type="OrthoDB" id="794286at2"/>
<evidence type="ECO:0000313" key="3">
    <source>
        <dbReference type="Proteomes" id="UP000295294"/>
    </source>
</evidence>
<dbReference type="STRING" id="1349762.GCA_001592245_02813"/>
<dbReference type="InterPro" id="IPR021957">
    <property type="entry name" value="DUF3574"/>
</dbReference>
<dbReference type="EMBL" id="CP038634">
    <property type="protein sequence ID" value="QBY49841.1"/>
    <property type="molecule type" value="Genomic_DNA"/>
</dbReference>
<evidence type="ECO:0000256" key="1">
    <source>
        <dbReference type="SAM" id="SignalP"/>
    </source>
</evidence>
<dbReference type="PROSITE" id="PS51257">
    <property type="entry name" value="PROKAR_LIPOPROTEIN"/>
    <property type="match status" value="1"/>
</dbReference>
<dbReference type="AlphaFoldDB" id="A0A4P7LDK1"/>
<reference evidence="2 3" key="1">
    <citation type="submission" date="2019-03" db="EMBL/GenBank/DDBJ databases">
        <title>Efficiently degradation of phenoxyalkanoic acid herbicides by Cupriavidus oxalaticus strain X32.</title>
        <authorList>
            <person name="Sheng X."/>
        </authorList>
    </citation>
    <scope>NUCLEOTIDE SEQUENCE [LARGE SCALE GENOMIC DNA]</scope>
    <source>
        <strain evidence="2 3">X32</strain>
    </source>
</reference>
<protein>
    <submittedName>
        <fullName evidence="2">DUF3574 domain-containing protein</fullName>
    </submittedName>
</protein>
<evidence type="ECO:0000313" key="2">
    <source>
        <dbReference type="EMBL" id="QBY49841.1"/>
    </source>
</evidence>
<accession>A0A4P7LDK1</accession>
<gene>
    <name evidence="2" type="ORF">E0W60_00970</name>
</gene>
<sequence length="149" mass="15531">MRIRCSPSSRAGNAIAIAPAIALALAFALSGCAAIPAAPCAAGEQAAIGELIYFGMAKPGGTVSEAEWDAFVQGSVAPRFPDGFTVWPASGQWRGADGKAVSEATRVLSLAHAPDERSEAAVRAIASEYKARFRQEAMLRVRSNACMSF</sequence>
<feature type="chain" id="PRO_5020505114" evidence="1">
    <location>
        <begin position="34"/>
        <end position="149"/>
    </location>
</feature>
<feature type="signal peptide" evidence="1">
    <location>
        <begin position="1"/>
        <end position="33"/>
    </location>
</feature>
<name>A0A4P7LDK1_9BURK</name>
<dbReference type="KEGG" id="cox:E0W60_00970"/>
<keyword evidence="1" id="KW-0732">Signal</keyword>
<proteinExistence type="predicted"/>
<organism evidence="2 3">
    <name type="scientific">Cupriavidus oxalaticus</name>
    <dbReference type="NCBI Taxonomy" id="96344"/>
    <lineage>
        <taxon>Bacteria</taxon>
        <taxon>Pseudomonadati</taxon>
        <taxon>Pseudomonadota</taxon>
        <taxon>Betaproteobacteria</taxon>
        <taxon>Burkholderiales</taxon>
        <taxon>Burkholderiaceae</taxon>
        <taxon>Cupriavidus</taxon>
    </lineage>
</organism>
<dbReference type="Proteomes" id="UP000295294">
    <property type="component" value="Chromosome 1"/>
</dbReference>
<dbReference type="Pfam" id="PF12098">
    <property type="entry name" value="DUF3574"/>
    <property type="match status" value="1"/>
</dbReference>